<feature type="domain" description="F-box" evidence="1">
    <location>
        <begin position="1"/>
        <end position="47"/>
    </location>
</feature>
<name>A0ABR4PZ07_9HELO</name>
<dbReference type="InterPro" id="IPR001810">
    <property type="entry name" value="F-box_dom"/>
</dbReference>
<evidence type="ECO:0000313" key="2">
    <source>
        <dbReference type="EMBL" id="KAL3428392.1"/>
    </source>
</evidence>
<dbReference type="PROSITE" id="PS50181">
    <property type="entry name" value="FBOX"/>
    <property type="match status" value="1"/>
</dbReference>
<evidence type="ECO:0000259" key="1">
    <source>
        <dbReference type="PROSITE" id="PS50181"/>
    </source>
</evidence>
<dbReference type="EMBL" id="JBFCZG010000001">
    <property type="protein sequence ID" value="KAL3428392.1"/>
    <property type="molecule type" value="Genomic_DNA"/>
</dbReference>
<comment type="caution">
    <text evidence="2">The sequence shown here is derived from an EMBL/GenBank/DDBJ whole genome shotgun (WGS) entry which is preliminary data.</text>
</comment>
<accession>A0ABR4PZ07</accession>
<dbReference type="Pfam" id="PF00646">
    <property type="entry name" value="F-box"/>
    <property type="match status" value="1"/>
</dbReference>
<keyword evidence="3" id="KW-1185">Reference proteome</keyword>
<dbReference type="InterPro" id="IPR036047">
    <property type="entry name" value="F-box-like_dom_sf"/>
</dbReference>
<sequence>MEHLPTELRRHILQCLSIPSLKALRQCSKIWGTLGEEYLLDPTYITYPHRDDFTRLKDISKHPRLASYIQRLEFNLGEVNEYHARHNTYFMQYTQEPEYRDQILGEAWAYLAQLKSLKEKYARTVCDEACLRSCFAGLTALKSIAVSLHKVPGFTNSLFESVWRFPSTRSLPRVTTWERFSSLLIALCASQTRLESLSHDRLPFEFFAQHKITISPWSSAFANLQCLSLQIDYIDPSSIHIHQATERLACVLRSATLLRTLHLGFQGRAKFDISSLLRQLVPQLPSVDESSSLDENIRVSGDDLPQDALEQPLFPFLTTLKFEGISAEEHDLGQFIIRHNTLKRLQLGGHGITAPHHASRGGITILEGSLRSLLTTFQTALKLEKFHLQGDVQEEEMLSFLLRPIYDDEWNDLPFVASKMQQTKAYEDFVIRRAEWAKAVDAAPVLLPQGSDLLALIE</sequence>
<dbReference type="Proteomes" id="UP001629113">
    <property type="component" value="Unassembled WGS sequence"/>
</dbReference>
<gene>
    <name evidence="2" type="ORF">PVAG01_01901</name>
</gene>
<reference evidence="2 3" key="1">
    <citation type="submission" date="2024-06" db="EMBL/GenBank/DDBJ databases">
        <title>Complete genome of Phlyctema vagabunda strain 19-DSS-EL-015.</title>
        <authorList>
            <person name="Fiorenzani C."/>
        </authorList>
    </citation>
    <scope>NUCLEOTIDE SEQUENCE [LARGE SCALE GENOMIC DNA]</scope>
    <source>
        <strain evidence="2 3">19-DSS-EL-015</strain>
    </source>
</reference>
<protein>
    <recommendedName>
        <fullName evidence="1">F-box domain-containing protein</fullName>
    </recommendedName>
</protein>
<dbReference type="CDD" id="cd09917">
    <property type="entry name" value="F-box_SF"/>
    <property type="match status" value="1"/>
</dbReference>
<proteinExistence type="predicted"/>
<evidence type="ECO:0000313" key="3">
    <source>
        <dbReference type="Proteomes" id="UP001629113"/>
    </source>
</evidence>
<organism evidence="2 3">
    <name type="scientific">Phlyctema vagabunda</name>
    <dbReference type="NCBI Taxonomy" id="108571"/>
    <lineage>
        <taxon>Eukaryota</taxon>
        <taxon>Fungi</taxon>
        <taxon>Dikarya</taxon>
        <taxon>Ascomycota</taxon>
        <taxon>Pezizomycotina</taxon>
        <taxon>Leotiomycetes</taxon>
        <taxon>Helotiales</taxon>
        <taxon>Dermateaceae</taxon>
        <taxon>Phlyctema</taxon>
    </lineage>
</organism>
<dbReference type="SUPFAM" id="SSF81383">
    <property type="entry name" value="F-box domain"/>
    <property type="match status" value="1"/>
</dbReference>
<dbReference type="SUPFAM" id="SSF52047">
    <property type="entry name" value="RNI-like"/>
    <property type="match status" value="1"/>
</dbReference>